<keyword evidence="1" id="KW-0472">Membrane</keyword>
<protein>
    <submittedName>
        <fullName evidence="2">Uncharacterized protein</fullName>
    </submittedName>
</protein>
<gene>
    <name evidence="2" type="ORF">ACJ72_00639</name>
</gene>
<feature type="transmembrane region" description="Helical" evidence="1">
    <location>
        <begin position="25"/>
        <end position="47"/>
    </location>
</feature>
<dbReference type="STRING" id="1658172.A0A1B7P7G9"/>
<keyword evidence="3" id="KW-1185">Reference proteome</keyword>
<dbReference type="EMBL" id="LGUA01000035">
    <property type="protein sequence ID" value="OAX84985.1"/>
    <property type="molecule type" value="Genomic_DNA"/>
</dbReference>
<dbReference type="AlphaFoldDB" id="A0A1B7P7G9"/>
<name>A0A1B7P7G9_9EURO</name>
<comment type="caution">
    <text evidence="2">The sequence shown here is derived from an EMBL/GenBank/DDBJ whole genome shotgun (WGS) entry which is preliminary data.</text>
</comment>
<reference evidence="2 3" key="1">
    <citation type="submission" date="2015-07" db="EMBL/GenBank/DDBJ databases">
        <title>Emmonsia species relationships and genome sequence.</title>
        <authorList>
            <person name="Cuomo C.A."/>
            <person name="Schwartz I.S."/>
            <person name="Kenyon C."/>
            <person name="de Hoog G.S."/>
            <person name="Govender N.P."/>
            <person name="Botha A."/>
            <person name="Moreno L."/>
            <person name="de Vries M."/>
            <person name="Munoz J.F."/>
            <person name="Stielow J.B."/>
        </authorList>
    </citation>
    <scope>NUCLEOTIDE SEQUENCE [LARGE SCALE GENOMIC DNA]</scope>
    <source>
        <strain evidence="2 3">CBS 136260</strain>
    </source>
</reference>
<proteinExistence type="predicted"/>
<dbReference type="Proteomes" id="UP000091918">
    <property type="component" value="Unassembled WGS sequence"/>
</dbReference>
<keyword evidence="1" id="KW-0812">Transmembrane</keyword>
<evidence type="ECO:0000313" key="3">
    <source>
        <dbReference type="Proteomes" id="UP000091918"/>
    </source>
</evidence>
<evidence type="ECO:0000313" key="2">
    <source>
        <dbReference type="EMBL" id="OAX84985.1"/>
    </source>
</evidence>
<accession>A0A1B7P7G9</accession>
<organism evidence="2 3">
    <name type="scientific">Emergomyces africanus</name>
    <dbReference type="NCBI Taxonomy" id="1955775"/>
    <lineage>
        <taxon>Eukaryota</taxon>
        <taxon>Fungi</taxon>
        <taxon>Dikarya</taxon>
        <taxon>Ascomycota</taxon>
        <taxon>Pezizomycotina</taxon>
        <taxon>Eurotiomycetes</taxon>
        <taxon>Eurotiomycetidae</taxon>
        <taxon>Onygenales</taxon>
        <taxon>Ajellomycetaceae</taxon>
        <taxon>Emergomyces</taxon>
    </lineage>
</organism>
<dbReference type="OrthoDB" id="4182761at2759"/>
<sequence length="384" mass="43931">MERRIWPENWCQDYKDEFMRTDSPVFKVGLTAGFGVMIFAPGSWFNARRADVKSSPRLRIVRGKEMVVSEPVLPILPVGQSQDFVYSIASWVDKIIRCPNSLSNWVTVSERNKIHGPVSSIVLGAICRYYAECCGIVAPSALLEPSVNVEQQEAANDTLRFALKLAILSYVLSTCMYIPPEGLQGNQHWRMIPPLMNKVIKYALYRNAVFFAKHALTGVDKLLCQKDTIPEGHIACIITLLAAAISATQLSLVDVCCTTQQDENAVKYEEVELEISEMEQVMSKLKCLFHRRCKIETIRSDRRYNRLDNKTKNLLDSVTNQIPALRNNTSHIRDLKFENMKHIYDLKHGMQVPKDIAFLNTDRLFCALWAPILSHNRRIRKRRD</sequence>
<evidence type="ECO:0000256" key="1">
    <source>
        <dbReference type="SAM" id="Phobius"/>
    </source>
</evidence>
<keyword evidence="1" id="KW-1133">Transmembrane helix</keyword>